<protein>
    <submittedName>
        <fullName evidence="3">Uncharacterized protein</fullName>
    </submittedName>
</protein>
<comment type="caution">
    <text evidence="3">The sequence shown here is derived from an EMBL/GenBank/DDBJ whole genome shotgun (WGS) entry which is preliminary data.</text>
</comment>
<proteinExistence type="predicted"/>
<organism evidence="3 4">
    <name type="scientific">Trametes cubensis</name>
    <dbReference type="NCBI Taxonomy" id="1111947"/>
    <lineage>
        <taxon>Eukaryota</taxon>
        <taxon>Fungi</taxon>
        <taxon>Dikarya</taxon>
        <taxon>Basidiomycota</taxon>
        <taxon>Agaricomycotina</taxon>
        <taxon>Agaricomycetes</taxon>
        <taxon>Polyporales</taxon>
        <taxon>Polyporaceae</taxon>
        <taxon>Trametes</taxon>
    </lineage>
</organism>
<keyword evidence="2" id="KW-0732">Signal</keyword>
<feature type="chain" id="PRO_5042055202" evidence="2">
    <location>
        <begin position="26"/>
        <end position="430"/>
    </location>
</feature>
<sequence length="430" mass="50552">MATIRTYTFWILLLHVLAVVTMSSARVPEGGLARSVQQQHLDDTPEYEMLITPDEERRIVELLGHEYLNVGLIATKVTGPPRHCSVCGKETEFVDWVFTALARGIHSPEFIVESLKLGNSPKKLGHDVYCSRCGHLTHFRDATGEEGGASYISLATPYDRASRTFGNNMYKREVVNAEDTSKEDRADTVPPVWRPLWTRKRDDESEGTDIYPGQSDWRRDEDITPPAWRPLWTRKRDEGTDIYPGQSGWRREEDTTPPAWRPLWTRKRDEEGTDIYPGQSDWRREEDLTPPVWRPLWTRKRDEEGTNTYPGQSDWRREEDITPPAWRPLWTRKRDEATDIYPRQSNWRREEDLTPPVWRPLWTKKREEDITPPAWRPLWTRKRDEEGTDIYPGQSDWRREDNPTLPEEGLLPPVWRPLWTKKREQTSKEA</sequence>
<gene>
    <name evidence="3" type="ORF">ONZ51_g1819</name>
</gene>
<keyword evidence="4" id="KW-1185">Reference proteome</keyword>
<dbReference type="AlphaFoldDB" id="A0AAD7XH95"/>
<feature type="compositionally biased region" description="Basic and acidic residues" evidence="1">
    <location>
        <begin position="421"/>
        <end position="430"/>
    </location>
</feature>
<dbReference type="Proteomes" id="UP001215151">
    <property type="component" value="Unassembled WGS sequence"/>
</dbReference>
<feature type="signal peptide" evidence="2">
    <location>
        <begin position="1"/>
        <end position="25"/>
    </location>
</feature>
<reference evidence="3" key="1">
    <citation type="submission" date="2022-11" db="EMBL/GenBank/DDBJ databases">
        <title>Genome Sequence of Cubamyces cubensis.</title>
        <authorList>
            <person name="Buettner E."/>
        </authorList>
    </citation>
    <scope>NUCLEOTIDE SEQUENCE</scope>
    <source>
        <strain evidence="3">MPL-01</strain>
    </source>
</reference>
<name>A0AAD7XH95_9APHY</name>
<accession>A0AAD7XH95</accession>
<evidence type="ECO:0000313" key="4">
    <source>
        <dbReference type="Proteomes" id="UP001215151"/>
    </source>
</evidence>
<evidence type="ECO:0000256" key="1">
    <source>
        <dbReference type="SAM" id="MobiDB-lite"/>
    </source>
</evidence>
<evidence type="ECO:0000256" key="2">
    <source>
        <dbReference type="SAM" id="SignalP"/>
    </source>
</evidence>
<feature type="region of interest" description="Disordered" evidence="1">
    <location>
        <begin position="379"/>
        <end position="430"/>
    </location>
</feature>
<evidence type="ECO:0000313" key="3">
    <source>
        <dbReference type="EMBL" id="KAJ8495269.1"/>
    </source>
</evidence>
<dbReference type="EMBL" id="JAPEVG010000026">
    <property type="protein sequence ID" value="KAJ8495269.1"/>
    <property type="molecule type" value="Genomic_DNA"/>
</dbReference>